<evidence type="ECO:0000313" key="2">
    <source>
        <dbReference type="EMBL" id="KND95699.1"/>
    </source>
</evidence>
<reference evidence="3" key="1">
    <citation type="journal article" date="2015" name="BMC Genomics">
        <title>Draft genome of a commonly misdiagnosed multidrug resistant pathogen Candida auris.</title>
        <authorList>
            <person name="Chatterjee S."/>
            <person name="Alampalli S.V."/>
            <person name="Nageshan R.K."/>
            <person name="Chettiar S.T."/>
            <person name="Joshi S."/>
            <person name="Tatu U.S."/>
        </authorList>
    </citation>
    <scope>NUCLEOTIDE SEQUENCE [LARGE SCALE GENOMIC DNA]</scope>
    <source>
        <strain evidence="3">6684</strain>
    </source>
</reference>
<dbReference type="EMBL" id="LGST01000066">
    <property type="protein sequence ID" value="KND95699.1"/>
    <property type="molecule type" value="Genomic_DNA"/>
</dbReference>
<organism evidence="2 3">
    <name type="scientific">Candidozyma auris</name>
    <name type="common">Yeast</name>
    <name type="synonym">Candida auris</name>
    <dbReference type="NCBI Taxonomy" id="498019"/>
    <lineage>
        <taxon>Eukaryota</taxon>
        <taxon>Fungi</taxon>
        <taxon>Dikarya</taxon>
        <taxon>Ascomycota</taxon>
        <taxon>Saccharomycotina</taxon>
        <taxon>Pichiomycetes</taxon>
        <taxon>Metschnikowiaceae</taxon>
        <taxon>Candidozyma</taxon>
    </lineage>
</organism>
<feature type="transmembrane region" description="Helical" evidence="1">
    <location>
        <begin position="35"/>
        <end position="56"/>
    </location>
</feature>
<accession>A0A0L0NNV5</accession>
<keyword evidence="1" id="KW-1133">Transmembrane helix</keyword>
<proteinExistence type="predicted"/>
<keyword evidence="1" id="KW-0472">Membrane</keyword>
<gene>
    <name evidence="2" type="ORF">QG37_08024</name>
</gene>
<feature type="transmembrane region" description="Helical" evidence="1">
    <location>
        <begin position="6"/>
        <end position="28"/>
    </location>
</feature>
<evidence type="ECO:0000313" key="3">
    <source>
        <dbReference type="Proteomes" id="UP000037122"/>
    </source>
</evidence>
<dbReference type="AlphaFoldDB" id="A0A0L0NNV5"/>
<keyword evidence="1" id="KW-0812">Transmembrane</keyword>
<name>A0A0L0NNV5_CANAR</name>
<comment type="caution">
    <text evidence="2">The sequence shown here is derived from an EMBL/GenBank/DDBJ whole genome shotgun (WGS) entry which is preliminary data.</text>
</comment>
<evidence type="ECO:0000256" key="1">
    <source>
        <dbReference type="SAM" id="Phobius"/>
    </source>
</evidence>
<sequence>MRIDIAIVAACVFVEKLLFLVLLVEILPVWQRLDIWIACVISGVVLNVVLRFMLIGWMVASWLPHVAMLNLLVILLGHLDCT</sequence>
<feature type="transmembrane region" description="Helical" evidence="1">
    <location>
        <begin position="62"/>
        <end position="79"/>
    </location>
</feature>
<protein>
    <submittedName>
        <fullName evidence="2">Uncharacterized protein</fullName>
    </submittedName>
</protein>
<dbReference type="Proteomes" id="UP000037122">
    <property type="component" value="Unassembled WGS sequence"/>
</dbReference>
<dbReference type="VEuPathDB" id="FungiDB:QG37_08024"/>